<dbReference type="STRING" id="1434701.SAMN05443634_104176"/>
<reference evidence="3" key="2">
    <citation type="submission" date="2016-11" db="EMBL/GenBank/DDBJ databases">
        <authorList>
            <person name="Varghese N."/>
            <person name="Submissions S."/>
        </authorList>
    </citation>
    <scope>NUCLEOTIDE SEQUENCE [LARGE SCALE GENOMIC DNA]</scope>
    <source>
        <strain evidence="3">DSM 27989</strain>
    </source>
</reference>
<evidence type="ECO:0000313" key="4">
    <source>
        <dbReference type="Proteomes" id="UP000650994"/>
    </source>
</evidence>
<reference evidence="4" key="4">
    <citation type="journal article" date="2019" name="Int. J. Syst. Evol. Microbiol.">
        <title>The Global Catalogue of Microorganisms (GCM) 10K type strain sequencing project: providing services to taxonomists for standard genome sequencing and annotation.</title>
        <authorList>
            <consortium name="The Broad Institute Genomics Platform"/>
            <consortium name="The Broad Institute Genome Sequencing Center for Infectious Disease"/>
            <person name="Wu L."/>
            <person name="Ma J."/>
        </authorList>
    </citation>
    <scope>NUCLEOTIDE SEQUENCE [LARGE SCALE GENOMIC DNA]</scope>
    <source>
        <strain evidence="4">CGMCC 1.12707</strain>
    </source>
</reference>
<dbReference type="EMBL" id="BMFL01000002">
    <property type="protein sequence ID" value="GGE88900.1"/>
    <property type="molecule type" value="Genomic_DNA"/>
</dbReference>
<evidence type="ECO:0000313" key="3">
    <source>
        <dbReference type="Proteomes" id="UP000184120"/>
    </source>
</evidence>
<evidence type="ECO:0000313" key="2">
    <source>
        <dbReference type="EMBL" id="SHK89115.1"/>
    </source>
</evidence>
<dbReference type="Proteomes" id="UP000650994">
    <property type="component" value="Unassembled WGS sequence"/>
</dbReference>
<dbReference type="AlphaFoldDB" id="A0A1M6W6K4"/>
<dbReference type="Proteomes" id="UP000184120">
    <property type="component" value="Unassembled WGS sequence"/>
</dbReference>
<gene>
    <name evidence="1" type="ORF">GCM10010984_03170</name>
    <name evidence="2" type="ORF">SAMN05443634_104176</name>
</gene>
<reference evidence="2" key="3">
    <citation type="submission" date="2016-11" db="EMBL/GenBank/DDBJ databases">
        <authorList>
            <person name="Jaros S."/>
            <person name="Januszkiewicz K."/>
            <person name="Wedrychowicz H."/>
        </authorList>
    </citation>
    <scope>NUCLEOTIDE SEQUENCE [LARGE SCALE GENOMIC DNA]</scope>
    <source>
        <strain evidence="2">DSM 27989</strain>
    </source>
</reference>
<reference evidence="1" key="1">
    <citation type="journal article" date="2014" name="Int. J. Syst. Evol. Microbiol.">
        <title>Complete genome of a new Firmicutes species belonging to the dominant human colonic microbiota ('Ruminococcus bicirculans') reveals two chromosomes and a selective capacity to utilize plant glucans.</title>
        <authorList>
            <consortium name="NISC Comparative Sequencing Program"/>
            <person name="Wegmann U."/>
            <person name="Louis P."/>
            <person name="Goesmann A."/>
            <person name="Henrissat B."/>
            <person name="Duncan S.H."/>
            <person name="Flint H.J."/>
        </authorList>
    </citation>
    <scope>NUCLEOTIDE SEQUENCE</scope>
    <source>
        <strain evidence="1">CGMCC 1.12707</strain>
    </source>
</reference>
<dbReference type="RefSeq" id="WP_072930654.1">
    <property type="nucleotide sequence ID" value="NZ_BMFL01000002.1"/>
</dbReference>
<proteinExistence type="predicted"/>
<evidence type="ECO:0000313" key="1">
    <source>
        <dbReference type="EMBL" id="GGE88900.1"/>
    </source>
</evidence>
<keyword evidence="4" id="KW-1185">Reference proteome</keyword>
<dbReference type="EMBL" id="FRBH01000004">
    <property type="protein sequence ID" value="SHK89115.1"/>
    <property type="molecule type" value="Genomic_DNA"/>
</dbReference>
<sequence length="493" mass="55951">MRNLFFSLIALCSLTTFGQEASYSFDKKLTYKINVPDEYSSIFTTKEPIYFINYLSKNALLGTAEGFESYTGGGNFNRESFFINNNRFFDVYSNSLENTLSIKAPYYYEGIPEESLKPYTDNLFGQFESIKNLNSSTTINGFACNEYEMTSKNTVETTKSTLCIDEKSKLDNVSFLFPKAKLKGLLIRLDAGDFNGITLEKTAEANAKVTFDEKKEIESFTKKLADKKKEYEANNNFAVDSVYADSAIAADYYTPDNRYDDPINSYYSYQTSENNNVNTLFNNIALLNYSLVYNDSDYDGKPDYDRNTALKVAESSTKQLVKQFKKSKLATKEEIDELNKIFKKYFDDAKKFKLEANPNYGNNTTIEDAAAAVAANSLADYYDTYESTYKTTDTNIIDLAIDNPDVSDFLKVAPEHCKNLNNSIPTFSDKNLKKDLHNYVGQVCDLYIYNSGSVGLVETINSMRKSALDIINKYDKISKDDKEKLTTFLNSLD</sequence>
<organism evidence="2 3">
    <name type="scientific">Chishuiella changwenlii</name>
    <dbReference type="NCBI Taxonomy" id="1434701"/>
    <lineage>
        <taxon>Bacteria</taxon>
        <taxon>Pseudomonadati</taxon>
        <taxon>Bacteroidota</taxon>
        <taxon>Flavobacteriia</taxon>
        <taxon>Flavobacteriales</taxon>
        <taxon>Weeksellaceae</taxon>
        <taxon>Chishuiella</taxon>
    </lineage>
</organism>
<reference evidence="1" key="5">
    <citation type="submission" date="2024-05" db="EMBL/GenBank/DDBJ databases">
        <authorList>
            <person name="Sun Q."/>
            <person name="Zhou Y."/>
        </authorList>
    </citation>
    <scope>NUCLEOTIDE SEQUENCE</scope>
    <source>
        <strain evidence="1">CGMCC 1.12707</strain>
    </source>
</reference>
<name>A0A1M6W6K4_9FLAO</name>
<protein>
    <submittedName>
        <fullName evidence="2">Uncharacterized protein</fullName>
    </submittedName>
</protein>
<dbReference type="OrthoDB" id="1311865at2"/>
<accession>A0A1M6W6K4</accession>